<dbReference type="InterPro" id="IPR002589">
    <property type="entry name" value="Macro_dom"/>
</dbReference>
<dbReference type="PROSITE" id="PS51154">
    <property type="entry name" value="MACRO"/>
    <property type="match status" value="1"/>
</dbReference>
<sequence>MASSDHQMFPVTLERTPTSIDKPFTLRRLYETGNLRRSGLLEQPEPSQYLNKKICAIRGNVVQLLVDGVITAANTELSGSHFANNVDSGVHEAGGQRLRQACRALGGCAVGGAKATNGHGLAARWLIHAVAPVFSSAMQGERGLQLRSAYLNGMRCAVQNRCRTIAISCLSIGPYGFPTGTSAMIALEAVKEFLQGPSGHVLRKVILVVTTLHEAEVYAMCLPRYFPPTRSDLGLPPTEPLLPTLTFQPWGPSGYRNSGPYGQIFCHPAVGNADNAVEPEERRAPIETLAVDDRAEDPASLLAAMKDTFRGWFACF</sequence>
<dbReference type="AlphaFoldDB" id="A0A177ER00"/>
<feature type="domain" description="Macro" evidence="1">
    <location>
        <begin position="41"/>
        <end position="226"/>
    </location>
</feature>
<dbReference type="GeneID" id="34606567"/>
<dbReference type="OrthoDB" id="6077599at2759"/>
<evidence type="ECO:0000259" key="1">
    <source>
        <dbReference type="PROSITE" id="PS51154"/>
    </source>
</evidence>
<accession>A0A177ER00</accession>
<comment type="caution">
    <text evidence="2">The sequence shown here is derived from an EMBL/GenBank/DDBJ whole genome shotgun (WGS) entry which is preliminary data.</text>
</comment>
<dbReference type="Gene3D" id="3.40.220.10">
    <property type="entry name" value="Leucine Aminopeptidase, subunit E, domain 1"/>
    <property type="match status" value="1"/>
</dbReference>
<protein>
    <recommendedName>
        <fullName evidence="1">Macro domain-containing protein</fullName>
    </recommendedName>
</protein>
<dbReference type="RefSeq" id="XP_022506339.1">
    <property type="nucleotide sequence ID" value="XM_022661365.1"/>
</dbReference>
<dbReference type="SUPFAM" id="SSF52949">
    <property type="entry name" value="Macro domain-like"/>
    <property type="match status" value="1"/>
</dbReference>
<dbReference type="PANTHER" id="PTHR11106">
    <property type="entry name" value="GANGLIOSIDE INDUCED DIFFERENTIATION ASSOCIATED PROTEIN 2-RELATED"/>
    <property type="match status" value="1"/>
</dbReference>
<gene>
    <name evidence="2" type="ORF">AYO21_11473</name>
</gene>
<dbReference type="Pfam" id="PF01661">
    <property type="entry name" value="Macro"/>
    <property type="match status" value="1"/>
</dbReference>
<evidence type="ECO:0000313" key="3">
    <source>
        <dbReference type="Proteomes" id="UP000077002"/>
    </source>
</evidence>
<dbReference type="Proteomes" id="UP000077002">
    <property type="component" value="Unassembled WGS sequence"/>
</dbReference>
<dbReference type="EMBL" id="LVKK01000161">
    <property type="protein sequence ID" value="OAG34387.1"/>
    <property type="molecule type" value="Genomic_DNA"/>
</dbReference>
<proteinExistence type="predicted"/>
<evidence type="ECO:0000313" key="2">
    <source>
        <dbReference type="EMBL" id="OAG34387.1"/>
    </source>
</evidence>
<reference evidence="2 3" key="1">
    <citation type="submission" date="2016-03" db="EMBL/GenBank/DDBJ databases">
        <title>Draft genome sequence of the Fonsecaea monophora CBS 269.37.</title>
        <authorList>
            <person name="Bombassaro A."/>
            <person name="Vinicius W.A."/>
            <person name="De Hoog S."/>
            <person name="Sun J."/>
            <person name="Souza E.M."/>
            <person name="Raittz R.T."/>
            <person name="Costa F."/>
            <person name="Leao A.C."/>
            <person name="Tadra-Sfeir M.Z."/>
            <person name="Baura V."/>
            <person name="Balsanelli E."/>
            <person name="Pedrosa F.O."/>
            <person name="Moreno L.F."/>
            <person name="Steffens M.B."/>
            <person name="Xi L."/>
            <person name="Bocca A.L."/>
            <person name="Felipe M.S."/>
            <person name="Teixeira M."/>
            <person name="Telles Filho F.Q."/>
            <person name="Azevedo C.M."/>
            <person name="Gomes R."/>
            <person name="Vicente V.A."/>
        </authorList>
    </citation>
    <scope>NUCLEOTIDE SEQUENCE [LARGE SCALE GENOMIC DNA]</scope>
    <source>
        <strain evidence="2 3">CBS 269.37</strain>
    </source>
</reference>
<dbReference type="PANTHER" id="PTHR11106:SF27">
    <property type="entry name" value="MACRO DOMAIN-CONTAINING PROTEIN"/>
    <property type="match status" value="1"/>
</dbReference>
<dbReference type="SMART" id="SM00506">
    <property type="entry name" value="A1pp"/>
    <property type="match status" value="1"/>
</dbReference>
<keyword evidence="3" id="KW-1185">Reference proteome</keyword>
<name>A0A177ER00_9EURO</name>
<organism evidence="2 3">
    <name type="scientific">Fonsecaea monophora</name>
    <dbReference type="NCBI Taxonomy" id="254056"/>
    <lineage>
        <taxon>Eukaryota</taxon>
        <taxon>Fungi</taxon>
        <taxon>Dikarya</taxon>
        <taxon>Ascomycota</taxon>
        <taxon>Pezizomycotina</taxon>
        <taxon>Eurotiomycetes</taxon>
        <taxon>Chaetothyriomycetidae</taxon>
        <taxon>Chaetothyriales</taxon>
        <taxon>Herpotrichiellaceae</taxon>
        <taxon>Fonsecaea</taxon>
    </lineage>
</organism>
<dbReference type="InterPro" id="IPR043472">
    <property type="entry name" value="Macro_dom-like"/>
</dbReference>